<organism evidence="1 2">
    <name type="scientific">Tenebrio molitor</name>
    <name type="common">Yellow mealworm beetle</name>
    <dbReference type="NCBI Taxonomy" id="7067"/>
    <lineage>
        <taxon>Eukaryota</taxon>
        <taxon>Metazoa</taxon>
        <taxon>Ecdysozoa</taxon>
        <taxon>Arthropoda</taxon>
        <taxon>Hexapoda</taxon>
        <taxon>Insecta</taxon>
        <taxon>Pterygota</taxon>
        <taxon>Neoptera</taxon>
        <taxon>Endopterygota</taxon>
        <taxon>Coleoptera</taxon>
        <taxon>Polyphaga</taxon>
        <taxon>Cucujiformia</taxon>
        <taxon>Tenebrionidae</taxon>
        <taxon>Tenebrio</taxon>
    </lineage>
</organism>
<evidence type="ECO:0000313" key="2">
    <source>
        <dbReference type="Proteomes" id="UP000719412"/>
    </source>
</evidence>
<name>A0A8J6HQV2_TENMO</name>
<proteinExistence type="predicted"/>
<sequence length="77" mass="8638">MFSFHTPSTVAKRLAHHFTCGRSRVLNPVLPDQVWVRILIAVPWMHLSAKNCMGADPGTAQVSAAPCKRDDLRRLQE</sequence>
<comment type="caution">
    <text evidence="1">The sequence shown here is derived from an EMBL/GenBank/DDBJ whole genome shotgun (WGS) entry which is preliminary data.</text>
</comment>
<dbReference type="EMBL" id="JABDTM020015623">
    <property type="protein sequence ID" value="KAH0819090.1"/>
    <property type="molecule type" value="Genomic_DNA"/>
</dbReference>
<protein>
    <submittedName>
        <fullName evidence="1">Uncharacterized protein</fullName>
    </submittedName>
</protein>
<reference evidence="1" key="1">
    <citation type="journal article" date="2020" name="J Insects Food Feed">
        <title>The yellow mealworm (Tenebrio molitor) genome: a resource for the emerging insects as food and feed industry.</title>
        <authorList>
            <person name="Eriksson T."/>
            <person name="Andere A."/>
            <person name="Kelstrup H."/>
            <person name="Emery V."/>
            <person name="Picard C."/>
        </authorList>
    </citation>
    <scope>NUCLEOTIDE SEQUENCE</scope>
    <source>
        <strain evidence="1">Stoneville</strain>
        <tissue evidence="1">Whole head</tissue>
    </source>
</reference>
<keyword evidence="2" id="KW-1185">Reference proteome</keyword>
<accession>A0A8J6HQV2</accession>
<gene>
    <name evidence="1" type="ORF">GEV33_003701</name>
</gene>
<reference evidence="1" key="2">
    <citation type="submission" date="2021-08" db="EMBL/GenBank/DDBJ databases">
        <authorList>
            <person name="Eriksson T."/>
        </authorList>
    </citation>
    <scope>NUCLEOTIDE SEQUENCE</scope>
    <source>
        <strain evidence="1">Stoneville</strain>
        <tissue evidence="1">Whole head</tissue>
    </source>
</reference>
<dbReference type="AlphaFoldDB" id="A0A8J6HQV2"/>
<dbReference type="Proteomes" id="UP000719412">
    <property type="component" value="Unassembled WGS sequence"/>
</dbReference>
<evidence type="ECO:0000313" key="1">
    <source>
        <dbReference type="EMBL" id="KAH0819090.1"/>
    </source>
</evidence>